<dbReference type="EMBL" id="CP003587">
    <property type="protein sequence ID" value="AGY58576.1"/>
    <property type="molecule type" value="Genomic_DNA"/>
</dbReference>
<dbReference type="Proteomes" id="UP000017396">
    <property type="component" value="Chromosome"/>
</dbReference>
<dbReference type="UniPathway" id="UPA00359">
    <property type="reaction ID" value="UER00478"/>
</dbReference>
<evidence type="ECO:0000256" key="4">
    <source>
        <dbReference type="ARBA" id="ARBA00012745"/>
    </source>
</evidence>
<dbReference type="PATRIC" id="fig|1183438.3.peg.2290"/>
<keyword evidence="5 12" id="KW-0444">Lipid biosynthesis</keyword>
<keyword evidence="6 12" id="KW-0441">Lipid A biosynthesis</keyword>
<evidence type="ECO:0000313" key="14">
    <source>
        <dbReference type="Proteomes" id="UP000017396"/>
    </source>
</evidence>
<keyword evidence="14" id="KW-1185">Reference proteome</keyword>
<evidence type="ECO:0000256" key="6">
    <source>
        <dbReference type="ARBA" id="ARBA00022556"/>
    </source>
</evidence>
<dbReference type="KEGG" id="glj:GKIL_2330"/>
<evidence type="ECO:0000256" key="7">
    <source>
        <dbReference type="ARBA" id="ARBA00022723"/>
    </source>
</evidence>
<dbReference type="GO" id="GO:0009245">
    <property type="term" value="P:lipid A biosynthetic process"/>
    <property type="evidence" value="ECO:0007669"/>
    <property type="project" value="UniProtKB-UniRule"/>
</dbReference>
<gene>
    <name evidence="12 13" type="primary">lpxC</name>
    <name evidence="13" type="ORF">GKIL_2330</name>
</gene>
<sequence>MQYTLARPVELVGTTLHRGLAVRLALFAAPAGTGRRFVRSDLDGEPTIPAVARFFRPSALSTTLEREDGASIQTVEHLLAALYGLGIDDCRIVVDGPELPILDGSARPYLEAIERAGLLAASVPRPTYRIAAPVTVYERDAFVSAVPTSEAGLRLSYGIDFPAPIGQQWFSLLLTPESFAREVAPARTFTMRSQIQQLLDRGLIQGGSLACALVADTDGWIEPPAWPDEPARHKLLDLLGDLSLTGVALSGHVIAYKAGHALHGQLAHRLFEASQSHFSLLDVAR</sequence>
<dbReference type="RefSeq" id="WP_023173746.1">
    <property type="nucleotide sequence ID" value="NC_022600.1"/>
</dbReference>
<comment type="function">
    <text evidence="2 12">Catalyzes the hydrolysis of UDP-3-O-myristoyl-N-acetylglucosamine to form UDP-3-O-myristoylglucosamine and acetate, the committed step in lipid A biosynthesis.</text>
</comment>
<comment type="pathway">
    <text evidence="3 12">Glycolipid biosynthesis; lipid IV(A) biosynthesis; lipid IV(A) from (3R)-3-hydroxytetradecanoyl-[acyl-carrier-protein] and UDP-N-acetyl-alpha-D-glucosamine: step 2/6.</text>
</comment>
<evidence type="ECO:0000256" key="3">
    <source>
        <dbReference type="ARBA" id="ARBA00005002"/>
    </source>
</evidence>
<dbReference type="InterPro" id="IPR011334">
    <property type="entry name" value="UDP-acyl_GlcNac_deAcase_C"/>
</dbReference>
<dbReference type="Gene3D" id="3.30.230.20">
    <property type="entry name" value="lpxc deacetylase, domain 1"/>
    <property type="match status" value="1"/>
</dbReference>
<evidence type="ECO:0000256" key="5">
    <source>
        <dbReference type="ARBA" id="ARBA00022516"/>
    </source>
</evidence>
<dbReference type="eggNOG" id="COG0774">
    <property type="taxonomic scope" value="Bacteria"/>
</dbReference>
<dbReference type="Gene3D" id="3.30.1700.10">
    <property type="entry name" value="lpxc deacetylase, domain 2"/>
    <property type="match status" value="1"/>
</dbReference>
<keyword evidence="8 12" id="KW-0378">Hydrolase</keyword>
<dbReference type="STRING" id="1183438.GKIL_2330"/>
<keyword evidence="7 12" id="KW-0479">Metal-binding</keyword>
<name>U5QI19_GLOK1</name>
<feature type="active site" description="Proton donor" evidence="12">
    <location>
        <position position="260"/>
    </location>
</feature>
<feature type="binding site" evidence="12">
    <location>
        <position position="233"/>
    </location>
    <ligand>
        <name>Zn(2+)</name>
        <dbReference type="ChEBI" id="CHEBI:29105"/>
    </ligand>
</feature>
<evidence type="ECO:0000256" key="12">
    <source>
        <dbReference type="HAMAP-Rule" id="MF_00388"/>
    </source>
</evidence>
<proteinExistence type="inferred from homology"/>
<dbReference type="GO" id="GO:0046872">
    <property type="term" value="F:metal ion binding"/>
    <property type="evidence" value="ECO:0007669"/>
    <property type="project" value="UniProtKB-KW"/>
</dbReference>
<evidence type="ECO:0000256" key="11">
    <source>
        <dbReference type="ARBA" id="ARBA00024535"/>
    </source>
</evidence>
<evidence type="ECO:0000313" key="13">
    <source>
        <dbReference type="EMBL" id="AGY58576.1"/>
    </source>
</evidence>
<evidence type="ECO:0000256" key="1">
    <source>
        <dbReference type="ARBA" id="ARBA00001947"/>
    </source>
</evidence>
<keyword evidence="9 12" id="KW-0862">Zinc</keyword>
<reference evidence="13 14" key="1">
    <citation type="journal article" date="2013" name="PLoS ONE">
        <title>Cultivation and Complete Genome Sequencing of Gloeobacter kilaueensis sp. nov., from a Lava Cave in Kilauea Caldera, Hawai'i.</title>
        <authorList>
            <person name="Saw J.H."/>
            <person name="Schatz M."/>
            <person name="Brown M.V."/>
            <person name="Kunkel D.D."/>
            <person name="Foster J.S."/>
            <person name="Shick H."/>
            <person name="Christensen S."/>
            <person name="Hou S."/>
            <person name="Wan X."/>
            <person name="Donachie S.P."/>
        </authorList>
    </citation>
    <scope>NUCLEOTIDE SEQUENCE [LARGE SCALE GENOMIC DNA]</scope>
    <source>
        <strain evidence="14">JS</strain>
    </source>
</reference>
<dbReference type="PANTHER" id="PTHR33694:SF1">
    <property type="entry name" value="UDP-3-O-ACYL-N-ACETYLGLUCOSAMINE DEACETYLASE 1, MITOCHONDRIAL-RELATED"/>
    <property type="match status" value="1"/>
</dbReference>
<dbReference type="NCBIfam" id="TIGR00325">
    <property type="entry name" value="lpxC"/>
    <property type="match status" value="1"/>
</dbReference>
<dbReference type="GO" id="GO:0016020">
    <property type="term" value="C:membrane"/>
    <property type="evidence" value="ECO:0007669"/>
    <property type="project" value="GOC"/>
</dbReference>
<feature type="binding site" evidence="12">
    <location>
        <position position="237"/>
    </location>
    <ligand>
        <name>Zn(2+)</name>
        <dbReference type="ChEBI" id="CHEBI:29105"/>
    </ligand>
</feature>
<feature type="binding site" evidence="12">
    <location>
        <position position="77"/>
    </location>
    <ligand>
        <name>Zn(2+)</name>
        <dbReference type="ChEBI" id="CHEBI:29105"/>
    </ligand>
</feature>
<dbReference type="InterPro" id="IPR020568">
    <property type="entry name" value="Ribosomal_Su5_D2-typ_SF"/>
</dbReference>
<dbReference type="AlphaFoldDB" id="U5QI19"/>
<organism evidence="13 14">
    <name type="scientific">Gloeobacter kilaueensis (strain ATCC BAA-2537 / CCAP 1431/1 / ULC 316 / JS1)</name>
    <dbReference type="NCBI Taxonomy" id="1183438"/>
    <lineage>
        <taxon>Bacteria</taxon>
        <taxon>Bacillati</taxon>
        <taxon>Cyanobacteriota</taxon>
        <taxon>Cyanophyceae</taxon>
        <taxon>Gloeobacterales</taxon>
        <taxon>Gloeobacteraceae</taxon>
        <taxon>Gloeobacter</taxon>
    </lineage>
</organism>
<dbReference type="SUPFAM" id="SSF54211">
    <property type="entry name" value="Ribosomal protein S5 domain 2-like"/>
    <property type="match status" value="2"/>
</dbReference>
<dbReference type="Pfam" id="PF03331">
    <property type="entry name" value="LpxC"/>
    <property type="match status" value="1"/>
</dbReference>
<protein>
    <recommendedName>
        <fullName evidence="4 12">UDP-3-O-acyl-N-acetylglucosamine deacetylase</fullName>
        <shortName evidence="12">UDP-3-O-acyl-GlcNAc deacetylase</shortName>
        <ecNumber evidence="4 12">3.5.1.108</ecNumber>
    </recommendedName>
    <alternativeName>
        <fullName evidence="12">UDP-3-O-[R-3-hydroxymyristoyl]-N-acetylglucosamine deacetylase</fullName>
    </alternativeName>
</protein>
<dbReference type="PANTHER" id="PTHR33694">
    <property type="entry name" value="UDP-3-O-ACYL-N-ACETYLGLUCOSAMINE DEACETYLASE 1, MITOCHONDRIAL-RELATED"/>
    <property type="match status" value="1"/>
</dbReference>
<dbReference type="InterPro" id="IPR015870">
    <property type="entry name" value="UDP-acyl_N-AcGlcN_deAcase_N"/>
</dbReference>
<evidence type="ECO:0000256" key="2">
    <source>
        <dbReference type="ARBA" id="ARBA00002923"/>
    </source>
</evidence>
<evidence type="ECO:0000256" key="9">
    <source>
        <dbReference type="ARBA" id="ARBA00022833"/>
    </source>
</evidence>
<comment type="catalytic activity">
    <reaction evidence="11 12">
        <text>a UDP-3-O-[(3R)-3-hydroxyacyl]-N-acetyl-alpha-D-glucosamine + H2O = a UDP-3-O-[(3R)-3-hydroxyacyl]-alpha-D-glucosamine + acetate</text>
        <dbReference type="Rhea" id="RHEA:67816"/>
        <dbReference type="ChEBI" id="CHEBI:15377"/>
        <dbReference type="ChEBI" id="CHEBI:30089"/>
        <dbReference type="ChEBI" id="CHEBI:137740"/>
        <dbReference type="ChEBI" id="CHEBI:173225"/>
        <dbReference type="EC" id="3.5.1.108"/>
    </reaction>
</comment>
<dbReference type="HAMAP" id="MF_00388">
    <property type="entry name" value="LpxC"/>
    <property type="match status" value="1"/>
</dbReference>
<dbReference type="GO" id="GO:0103117">
    <property type="term" value="F:UDP-3-O-acyl-N-acetylglucosamine deacetylase activity"/>
    <property type="evidence" value="ECO:0007669"/>
    <property type="project" value="UniProtKB-UniRule"/>
</dbReference>
<dbReference type="HOGENOM" id="CLU_046528_1_1_3"/>
<accession>U5QI19</accession>
<dbReference type="InterPro" id="IPR004463">
    <property type="entry name" value="UDP-acyl_GlcNac_deAcase"/>
</dbReference>
<comment type="similarity">
    <text evidence="12">Belongs to the LpxC family.</text>
</comment>
<comment type="cofactor">
    <cofactor evidence="1 12">
        <name>Zn(2+)</name>
        <dbReference type="ChEBI" id="CHEBI:29105"/>
    </cofactor>
</comment>
<dbReference type="EC" id="3.5.1.108" evidence="4 12"/>
<evidence type="ECO:0000256" key="8">
    <source>
        <dbReference type="ARBA" id="ARBA00022801"/>
    </source>
</evidence>
<evidence type="ECO:0000256" key="10">
    <source>
        <dbReference type="ARBA" id="ARBA00023098"/>
    </source>
</evidence>
<keyword evidence="10 12" id="KW-0443">Lipid metabolism</keyword>